<protein>
    <submittedName>
        <fullName evidence="1">Kinase-like protein</fullName>
    </submittedName>
</protein>
<dbReference type="Proteomes" id="UP000886501">
    <property type="component" value="Unassembled WGS sequence"/>
</dbReference>
<sequence length="362" mass="40929">MAAPHNTTYGLVCRLARGNVPQVEIPQVLSTIFDSPDYKSSMQRLPEQDLRMWVERLDQIIDSTIHTEQLRRRALRSLRKTCGLRRVLPQSHYFPGRLFKTSNRPASGGTADVWRAEDDQKQTFAAKVFRAGEEEDHKIKRFYKEVTVWKRLNHLNVVPTLGAGSDIAELCAVSPWMPDGTLLQYLNKYPGANRVSIMIGVADGLSYLHSSDVVHGDMKGENILFDNKGIPRISDFGISSVTFDPISNNASTAWRGYTLRWAAPEILEAPLNSESRRPTKMSDVYAFGMVVVEIFTGKLPFPDDSDLNVQFMVTKGKRPPKPTDAPKLGLSSTAWKLVEDCWNKKRDKRPEMQHVASRLRKS</sequence>
<gene>
    <name evidence="1" type="ORF">BDM02DRAFT_3123846</name>
</gene>
<accession>A0ACB6Z078</accession>
<name>A0ACB6Z078_THEGA</name>
<dbReference type="EMBL" id="MU118284">
    <property type="protein sequence ID" value="KAF9643105.1"/>
    <property type="molecule type" value="Genomic_DNA"/>
</dbReference>
<comment type="caution">
    <text evidence="1">The sequence shown here is derived from an EMBL/GenBank/DDBJ whole genome shotgun (WGS) entry which is preliminary data.</text>
</comment>
<reference evidence="1" key="2">
    <citation type="journal article" date="2020" name="Nat. Commun.">
        <title>Large-scale genome sequencing of mycorrhizal fungi provides insights into the early evolution of symbiotic traits.</title>
        <authorList>
            <person name="Miyauchi S."/>
            <person name="Kiss E."/>
            <person name="Kuo A."/>
            <person name="Drula E."/>
            <person name="Kohler A."/>
            <person name="Sanchez-Garcia M."/>
            <person name="Morin E."/>
            <person name="Andreopoulos B."/>
            <person name="Barry K.W."/>
            <person name="Bonito G."/>
            <person name="Buee M."/>
            <person name="Carver A."/>
            <person name="Chen C."/>
            <person name="Cichocki N."/>
            <person name="Clum A."/>
            <person name="Culley D."/>
            <person name="Crous P.W."/>
            <person name="Fauchery L."/>
            <person name="Girlanda M."/>
            <person name="Hayes R.D."/>
            <person name="Keri Z."/>
            <person name="LaButti K."/>
            <person name="Lipzen A."/>
            <person name="Lombard V."/>
            <person name="Magnuson J."/>
            <person name="Maillard F."/>
            <person name="Murat C."/>
            <person name="Nolan M."/>
            <person name="Ohm R.A."/>
            <person name="Pangilinan J."/>
            <person name="Pereira M.F."/>
            <person name="Perotto S."/>
            <person name="Peter M."/>
            <person name="Pfister S."/>
            <person name="Riley R."/>
            <person name="Sitrit Y."/>
            <person name="Stielow J.B."/>
            <person name="Szollosi G."/>
            <person name="Zifcakova L."/>
            <person name="Stursova M."/>
            <person name="Spatafora J.W."/>
            <person name="Tedersoo L."/>
            <person name="Vaario L.M."/>
            <person name="Yamada A."/>
            <person name="Yan M."/>
            <person name="Wang P."/>
            <person name="Xu J."/>
            <person name="Bruns T."/>
            <person name="Baldrian P."/>
            <person name="Vilgalys R."/>
            <person name="Dunand C."/>
            <person name="Henrissat B."/>
            <person name="Grigoriev I.V."/>
            <person name="Hibbett D."/>
            <person name="Nagy L.G."/>
            <person name="Martin F.M."/>
        </authorList>
    </citation>
    <scope>NUCLEOTIDE SEQUENCE</scope>
    <source>
        <strain evidence="1">P2</strain>
    </source>
</reference>
<proteinExistence type="predicted"/>
<evidence type="ECO:0000313" key="2">
    <source>
        <dbReference type="Proteomes" id="UP000886501"/>
    </source>
</evidence>
<reference evidence="1" key="1">
    <citation type="submission" date="2019-10" db="EMBL/GenBank/DDBJ databases">
        <authorList>
            <consortium name="DOE Joint Genome Institute"/>
            <person name="Kuo A."/>
            <person name="Miyauchi S."/>
            <person name="Kiss E."/>
            <person name="Drula E."/>
            <person name="Kohler A."/>
            <person name="Sanchez-Garcia M."/>
            <person name="Andreopoulos B."/>
            <person name="Barry K.W."/>
            <person name="Bonito G."/>
            <person name="Buee M."/>
            <person name="Carver A."/>
            <person name="Chen C."/>
            <person name="Cichocki N."/>
            <person name="Clum A."/>
            <person name="Culley D."/>
            <person name="Crous P.W."/>
            <person name="Fauchery L."/>
            <person name="Girlanda M."/>
            <person name="Hayes R."/>
            <person name="Keri Z."/>
            <person name="Labutti K."/>
            <person name="Lipzen A."/>
            <person name="Lombard V."/>
            <person name="Magnuson J."/>
            <person name="Maillard F."/>
            <person name="Morin E."/>
            <person name="Murat C."/>
            <person name="Nolan M."/>
            <person name="Ohm R."/>
            <person name="Pangilinan J."/>
            <person name="Pereira M."/>
            <person name="Perotto S."/>
            <person name="Peter M."/>
            <person name="Riley R."/>
            <person name="Sitrit Y."/>
            <person name="Stielow B."/>
            <person name="Szollosi G."/>
            <person name="Zifcakova L."/>
            <person name="Stursova M."/>
            <person name="Spatafora J.W."/>
            <person name="Tedersoo L."/>
            <person name="Vaario L.-M."/>
            <person name="Yamada A."/>
            <person name="Yan M."/>
            <person name="Wang P."/>
            <person name="Xu J."/>
            <person name="Bruns T."/>
            <person name="Baldrian P."/>
            <person name="Vilgalys R."/>
            <person name="Henrissat B."/>
            <person name="Grigoriev I.V."/>
            <person name="Hibbett D."/>
            <person name="Nagy L.G."/>
            <person name="Martin F.M."/>
        </authorList>
    </citation>
    <scope>NUCLEOTIDE SEQUENCE</scope>
    <source>
        <strain evidence="1">P2</strain>
    </source>
</reference>
<evidence type="ECO:0000313" key="1">
    <source>
        <dbReference type="EMBL" id="KAF9643105.1"/>
    </source>
</evidence>
<organism evidence="1 2">
    <name type="scientific">Thelephora ganbajun</name>
    <name type="common">Ganba fungus</name>
    <dbReference type="NCBI Taxonomy" id="370292"/>
    <lineage>
        <taxon>Eukaryota</taxon>
        <taxon>Fungi</taxon>
        <taxon>Dikarya</taxon>
        <taxon>Basidiomycota</taxon>
        <taxon>Agaricomycotina</taxon>
        <taxon>Agaricomycetes</taxon>
        <taxon>Thelephorales</taxon>
        <taxon>Thelephoraceae</taxon>
        <taxon>Thelephora</taxon>
    </lineage>
</organism>
<keyword evidence="2" id="KW-1185">Reference proteome</keyword>